<dbReference type="KEGG" id="nall:PP769_03845"/>
<feature type="domain" description="DUF5069" evidence="1">
    <location>
        <begin position="134"/>
        <end position="204"/>
    </location>
</feature>
<dbReference type="Pfam" id="PF16798">
    <property type="entry name" value="DUF5069"/>
    <property type="match status" value="1"/>
</dbReference>
<dbReference type="EMBL" id="CP116967">
    <property type="protein sequence ID" value="WNM58909.1"/>
    <property type="molecule type" value="Genomic_DNA"/>
</dbReference>
<dbReference type="Proteomes" id="UP001302719">
    <property type="component" value="Chromosome"/>
</dbReference>
<accession>A0AA96GI57</accession>
<dbReference type="InterPro" id="IPR031849">
    <property type="entry name" value="DUF5069"/>
</dbReference>
<evidence type="ECO:0000313" key="3">
    <source>
        <dbReference type="Proteomes" id="UP001302719"/>
    </source>
</evidence>
<dbReference type="RefSeq" id="WP_312645392.1">
    <property type="nucleotide sequence ID" value="NZ_CP116967.1"/>
</dbReference>
<protein>
    <submittedName>
        <fullName evidence="2">DUF5069 domain-containing protein</fullName>
    </submittedName>
</protein>
<gene>
    <name evidence="2" type="ORF">PP769_03845</name>
</gene>
<name>A0AA96GI57_9BACT</name>
<sequence>MKTSVQFKEPISESTEVCDYTLGTAREHQTMNHESEEWEERFRALFESKVTAYKNGERKVDVMFTKKEEDFLRSIGATPQEIFDFVEDWCDAGEPDPETALAITRIRRDYFLNDQQGQYSKFVKITELFPPREASLAGLEWFPRIIEKARAKLYGELPPDLMYSCGADRRFLRKVNVNPIEFLQMVREADDDVDRIVKFVKERSKT</sequence>
<organism evidence="2 3">
    <name type="scientific">Candidatus Nitrospira allomarina</name>
    <dbReference type="NCBI Taxonomy" id="3020900"/>
    <lineage>
        <taxon>Bacteria</taxon>
        <taxon>Pseudomonadati</taxon>
        <taxon>Nitrospirota</taxon>
        <taxon>Nitrospiria</taxon>
        <taxon>Nitrospirales</taxon>
        <taxon>Nitrospiraceae</taxon>
        <taxon>Nitrospira</taxon>
    </lineage>
</organism>
<proteinExistence type="predicted"/>
<reference evidence="2 3" key="1">
    <citation type="submission" date="2023-01" db="EMBL/GenBank/DDBJ databases">
        <title>Cultivation and genomic characterization of new, ubiquitous marine nitrite-oxidizing bacteria from the Nitrospirales.</title>
        <authorList>
            <person name="Mueller A.J."/>
            <person name="Daebeler A."/>
            <person name="Herbold C.W."/>
            <person name="Kirkegaard R.H."/>
            <person name="Daims H."/>
        </authorList>
    </citation>
    <scope>NUCLEOTIDE SEQUENCE [LARGE SCALE GENOMIC DNA]</scope>
    <source>
        <strain evidence="2 3">VA</strain>
    </source>
</reference>
<evidence type="ECO:0000259" key="1">
    <source>
        <dbReference type="Pfam" id="PF16798"/>
    </source>
</evidence>
<dbReference type="AlphaFoldDB" id="A0AA96GI57"/>
<keyword evidence="3" id="KW-1185">Reference proteome</keyword>
<evidence type="ECO:0000313" key="2">
    <source>
        <dbReference type="EMBL" id="WNM58909.1"/>
    </source>
</evidence>